<evidence type="ECO:0000313" key="4">
    <source>
        <dbReference type="EMBL" id="MBK8573615.1"/>
    </source>
</evidence>
<dbReference type="GO" id="GO:0046872">
    <property type="term" value="F:metal ion binding"/>
    <property type="evidence" value="ECO:0007669"/>
    <property type="project" value="InterPro"/>
</dbReference>
<evidence type="ECO:0000256" key="1">
    <source>
        <dbReference type="ARBA" id="ARBA00007261"/>
    </source>
</evidence>
<feature type="chain" id="PRO_5037627572" evidence="2">
    <location>
        <begin position="17"/>
        <end position="553"/>
    </location>
</feature>
<dbReference type="EMBL" id="JADKCH010000024">
    <property type="protein sequence ID" value="MBK8573615.1"/>
    <property type="molecule type" value="Genomic_DNA"/>
</dbReference>
<dbReference type="InterPro" id="IPR050361">
    <property type="entry name" value="MPP/UQCRC_Complex"/>
</dbReference>
<evidence type="ECO:0000259" key="3">
    <source>
        <dbReference type="Pfam" id="PF05193"/>
    </source>
</evidence>
<dbReference type="AlphaFoldDB" id="A0A936F4H0"/>
<protein>
    <submittedName>
        <fullName evidence="4">Insulinase family protein</fullName>
    </submittedName>
</protein>
<dbReference type="InterPro" id="IPR011249">
    <property type="entry name" value="Metalloenz_LuxS/M16"/>
</dbReference>
<feature type="signal peptide" evidence="2">
    <location>
        <begin position="1"/>
        <end position="16"/>
    </location>
</feature>
<evidence type="ECO:0000256" key="2">
    <source>
        <dbReference type="SAM" id="SignalP"/>
    </source>
</evidence>
<dbReference type="PANTHER" id="PTHR11851:SF49">
    <property type="entry name" value="MITOCHONDRIAL-PROCESSING PEPTIDASE SUBUNIT ALPHA"/>
    <property type="match status" value="1"/>
</dbReference>
<name>A0A936F4H0_9BACT</name>
<proteinExistence type="inferred from homology"/>
<dbReference type="Gene3D" id="3.30.830.10">
    <property type="entry name" value="Metalloenzyme, LuxS/M16 peptidase-like"/>
    <property type="match status" value="2"/>
</dbReference>
<comment type="similarity">
    <text evidence="1">Belongs to the peptidase M16 family.</text>
</comment>
<dbReference type="Pfam" id="PF05193">
    <property type="entry name" value="Peptidase_M16_C"/>
    <property type="match status" value="1"/>
</dbReference>
<accession>A0A936F4H0</accession>
<gene>
    <name evidence="4" type="ORF">IPN91_13525</name>
</gene>
<sequence>MRLLVALLLSFLSLHAQTPRLTDVQERRLANGVRVLLVERRGLSAFHATLVFRGGWAEEPAAAAGATELLARCLYGSTWPEDADPSKIQPALDAQLKQEEGLLEALRLERLRLRQDLAGSSTLPTLESHLESVQARLRAFYPASPLADLYAARGGRQRAEATADALLAHTELPQESFEFWCRTEAQRLRSIQLSRFSQARAVLVAELRAQGAQGLALLRGAALPGHPYGRDLADHLPSLEALRWSDLRALARRTLRPDHLMVIIVGGLSLDSALPPLERHLGTLPAPPEAESTLLPEIPADLGDRRVQATLGGTPSLLCGWRLPARRHPDHLSLRLAGQLLGGGRTARLESRLVRQKALVQQVDLRMDLPGCRLPGLLVVGLKPADGHSLAEVEGALHSEILRLHQDPIPQDEWLRAVAQLEADHVRMLDEPAALARALGEAWAEGGDWRLLETDAQRLRTLTPEAVQAAARRWLKPSHRTTVLLEPTPGGPQNPLEAEMSRVLHALAALRIQDPAQRERLVAEGLRQLRMLNPEERQRTLKLLEGQLSPEQR</sequence>
<keyword evidence="2" id="KW-0732">Signal</keyword>
<dbReference type="InterPro" id="IPR007863">
    <property type="entry name" value="Peptidase_M16_C"/>
</dbReference>
<dbReference type="Proteomes" id="UP000709959">
    <property type="component" value="Unassembled WGS sequence"/>
</dbReference>
<evidence type="ECO:0000313" key="5">
    <source>
        <dbReference type="Proteomes" id="UP000709959"/>
    </source>
</evidence>
<feature type="domain" description="Peptidase M16 C-terminal" evidence="3">
    <location>
        <begin position="246"/>
        <end position="421"/>
    </location>
</feature>
<reference evidence="4 5" key="1">
    <citation type="submission" date="2020-10" db="EMBL/GenBank/DDBJ databases">
        <title>Connecting structure to function with the recovery of over 1000 high-quality activated sludge metagenome-assembled genomes encoding full-length rRNA genes using long-read sequencing.</title>
        <authorList>
            <person name="Singleton C.M."/>
            <person name="Petriglieri F."/>
            <person name="Kristensen J.M."/>
            <person name="Kirkegaard R.H."/>
            <person name="Michaelsen T.Y."/>
            <person name="Andersen M.H."/>
            <person name="Karst S.M."/>
            <person name="Dueholm M.S."/>
            <person name="Nielsen P.H."/>
            <person name="Albertsen M."/>
        </authorList>
    </citation>
    <scope>NUCLEOTIDE SEQUENCE [LARGE SCALE GENOMIC DNA]</scope>
    <source>
        <strain evidence="4">OdNE_18-Q3-R46-58_MAXAC.008</strain>
    </source>
</reference>
<dbReference type="SUPFAM" id="SSF63411">
    <property type="entry name" value="LuxS/MPP-like metallohydrolase"/>
    <property type="match status" value="2"/>
</dbReference>
<comment type="caution">
    <text evidence="4">The sequence shown here is derived from an EMBL/GenBank/DDBJ whole genome shotgun (WGS) entry which is preliminary data.</text>
</comment>
<dbReference type="PANTHER" id="PTHR11851">
    <property type="entry name" value="METALLOPROTEASE"/>
    <property type="match status" value="1"/>
</dbReference>
<organism evidence="4 5">
    <name type="scientific">Candidatus Geothrix odensensis</name>
    <dbReference type="NCBI Taxonomy" id="2954440"/>
    <lineage>
        <taxon>Bacteria</taxon>
        <taxon>Pseudomonadati</taxon>
        <taxon>Acidobacteriota</taxon>
        <taxon>Holophagae</taxon>
        <taxon>Holophagales</taxon>
        <taxon>Holophagaceae</taxon>
        <taxon>Geothrix</taxon>
    </lineage>
</organism>